<proteinExistence type="predicted"/>
<gene>
    <name evidence="2" type="ORF">SAMN04488112_10725</name>
</gene>
<keyword evidence="3" id="KW-1185">Reference proteome</keyword>
<organism evidence="2 3">
    <name type="scientific">Melghirimyces thermohalophilus</name>
    <dbReference type="NCBI Taxonomy" id="1236220"/>
    <lineage>
        <taxon>Bacteria</taxon>
        <taxon>Bacillati</taxon>
        <taxon>Bacillota</taxon>
        <taxon>Bacilli</taxon>
        <taxon>Bacillales</taxon>
        <taxon>Thermoactinomycetaceae</taxon>
        <taxon>Melghirimyces</taxon>
    </lineage>
</organism>
<reference evidence="2 3" key="1">
    <citation type="submission" date="2016-10" db="EMBL/GenBank/DDBJ databases">
        <authorList>
            <person name="de Groot N.N."/>
        </authorList>
    </citation>
    <scope>NUCLEOTIDE SEQUENCE [LARGE SCALE GENOMIC DNA]</scope>
    <source>
        <strain evidence="2 3">DSM 45514</strain>
    </source>
</reference>
<accession>A0A1G6L3M4</accession>
<dbReference type="Proteomes" id="UP000199387">
    <property type="component" value="Unassembled WGS sequence"/>
</dbReference>
<protein>
    <recommendedName>
        <fullName evidence="4">Coat F domain-containing protein</fullName>
    </recommendedName>
</protein>
<evidence type="ECO:0008006" key="4">
    <source>
        <dbReference type="Google" id="ProtNLM"/>
    </source>
</evidence>
<dbReference type="InterPro" id="IPR012347">
    <property type="entry name" value="Ferritin-like"/>
</dbReference>
<name>A0A1G6L3M4_9BACL</name>
<dbReference type="AlphaFoldDB" id="A0A1G6L3M4"/>
<feature type="compositionally biased region" description="Polar residues" evidence="1">
    <location>
        <begin position="64"/>
        <end position="77"/>
    </location>
</feature>
<dbReference type="STRING" id="1236220.SAMN04488112_10725"/>
<sequence>MQLSTKDLNYIKDEMSWELLAFKKCHHYAQECQDPQIKQLIDDIGRKHQRHYEQLLQFMNTANTKTAPMNQPGTQMDPTMGGPNMSQ</sequence>
<dbReference type="Gene3D" id="1.20.1260.10">
    <property type="match status" value="1"/>
</dbReference>
<evidence type="ECO:0000313" key="2">
    <source>
        <dbReference type="EMBL" id="SDC37708.1"/>
    </source>
</evidence>
<dbReference type="InterPro" id="IPR009078">
    <property type="entry name" value="Ferritin-like_SF"/>
</dbReference>
<dbReference type="RefSeq" id="WP_176757871.1">
    <property type="nucleotide sequence ID" value="NZ_FMZA01000007.1"/>
</dbReference>
<dbReference type="SUPFAM" id="SSF47240">
    <property type="entry name" value="Ferritin-like"/>
    <property type="match status" value="1"/>
</dbReference>
<evidence type="ECO:0000256" key="1">
    <source>
        <dbReference type="SAM" id="MobiDB-lite"/>
    </source>
</evidence>
<feature type="region of interest" description="Disordered" evidence="1">
    <location>
        <begin position="64"/>
        <end position="87"/>
    </location>
</feature>
<dbReference type="EMBL" id="FMZA01000007">
    <property type="protein sequence ID" value="SDC37708.1"/>
    <property type="molecule type" value="Genomic_DNA"/>
</dbReference>
<evidence type="ECO:0000313" key="3">
    <source>
        <dbReference type="Proteomes" id="UP000199387"/>
    </source>
</evidence>